<dbReference type="Proteomes" id="UP001589645">
    <property type="component" value="Unassembled WGS sequence"/>
</dbReference>
<comment type="caution">
    <text evidence="1">The sequence shown here is derived from an EMBL/GenBank/DDBJ whole genome shotgun (WGS) entry which is preliminary data.</text>
</comment>
<organism evidence="1 2">
    <name type="scientific">Vibrio olivae</name>
    <dbReference type="NCBI Taxonomy" id="1243002"/>
    <lineage>
        <taxon>Bacteria</taxon>
        <taxon>Pseudomonadati</taxon>
        <taxon>Pseudomonadota</taxon>
        <taxon>Gammaproteobacteria</taxon>
        <taxon>Vibrionales</taxon>
        <taxon>Vibrionaceae</taxon>
        <taxon>Vibrio</taxon>
    </lineage>
</organism>
<gene>
    <name evidence="1" type="ORF">ACFFUV_16810</name>
</gene>
<accession>A0ABV5HRR4</accession>
<evidence type="ECO:0000313" key="2">
    <source>
        <dbReference type="Proteomes" id="UP001589645"/>
    </source>
</evidence>
<name>A0ABV5HRR4_9VIBR</name>
<sequence>MSSIIIGSSNTNGSGSAANLTPDNGQLITLEPSEYNNDYYWEYYYSDDLVYADLYGTQRGETLYVENLAEWNTEGVKEISIESGTDYDTYNYLDDIIIDGFVDVNIRLDDHTDIGADHLYVDIDSAKRATIDTRELVFHHEDGTVSDMNNYISISVTSNSASWSNLFSIKTGAGEDTVDLYERSSDSGSQWTEFDIELGDGTDHFYFDISAAASSRQTRDVDGGEGTDYLYLYRNMEDVDFTNFEVVAAYYPTRNYDITLDESLLANNHGADEGLIVANLDVSFSDDYDDLQVSELTEQQALYITNTMEDFYLSRVDVEDFQAVTLTYGDDTYTMFTNETELAWFN</sequence>
<protein>
    <submittedName>
        <fullName evidence="1">Uncharacterized protein</fullName>
    </submittedName>
</protein>
<evidence type="ECO:0000313" key="1">
    <source>
        <dbReference type="EMBL" id="MFB9136630.1"/>
    </source>
</evidence>
<keyword evidence="2" id="KW-1185">Reference proteome</keyword>
<dbReference type="EMBL" id="JBHMEP010000006">
    <property type="protein sequence ID" value="MFB9136630.1"/>
    <property type="molecule type" value="Genomic_DNA"/>
</dbReference>
<reference evidence="1 2" key="1">
    <citation type="submission" date="2024-09" db="EMBL/GenBank/DDBJ databases">
        <authorList>
            <person name="Sun Q."/>
            <person name="Mori K."/>
        </authorList>
    </citation>
    <scope>NUCLEOTIDE SEQUENCE [LARGE SCALE GENOMIC DNA]</scope>
    <source>
        <strain evidence="1 2">CECT 8064</strain>
    </source>
</reference>
<dbReference type="RefSeq" id="WP_390194918.1">
    <property type="nucleotide sequence ID" value="NZ_JBHMEP010000006.1"/>
</dbReference>
<proteinExistence type="predicted"/>